<feature type="region of interest" description="Disordered" evidence="1">
    <location>
        <begin position="32"/>
        <end position="73"/>
    </location>
</feature>
<sequence>MTTAAPVRPRFRGTRAWRCALVAALVACGDGSTDPAADPAAPGAAPSTGGPRAGALSLAGPATAPPQTGRYADGSPRLECTVAVVARFAAADTAARARWVDGTARWYSLSSGAVTTTEPLTAATLATLWGARDLAPGADHSTTLTLWDREPFRFVLDARYTTAADGTPRLASYAVRCEPPAAALTGRYVLSTINDARLPAASSSWTVYADTLEFFPNLTYATRGQVRGADLYAVSTPAQPYTIVSADTIDLPTIVQGTAGGRVLRSGTTLFFTERGCCGRPDYVWRFDREGSSPTLPPPPTIVVTPAEVALSAVQNGAVPPSVRVAVTSAGATPLSGVYAGVTSGCGTAPGEQRYCFSDWGMTQSESGTTPTGIAVRALRTDLVPGVYTATLVVNATGAAPRSVPIRYTVRAP</sequence>
<dbReference type="EMBL" id="CADCTU010000782">
    <property type="protein sequence ID" value="CAA9353446.1"/>
    <property type="molecule type" value="Genomic_DNA"/>
</dbReference>
<evidence type="ECO:0000256" key="1">
    <source>
        <dbReference type="SAM" id="MobiDB-lite"/>
    </source>
</evidence>
<evidence type="ECO:0000313" key="2">
    <source>
        <dbReference type="EMBL" id="CAA9353446.1"/>
    </source>
</evidence>
<protein>
    <submittedName>
        <fullName evidence="2">Uncharacterized protein</fullName>
    </submittedName>
</protein>
<accession>A0A6J4M8Y9</accession>
<name>A0A6J4M8Y9_9BACT</name>
<proteinExistence type="predicted"/>
<organism evidence="2">
    <name type="scientific">uncultured Gemmatimonadaceae bacterium</name>
    <dbReference type="NCBI Taxonomy" id="246130"/>
    <lineage>
        <taxon>Bacteria</taxon>
        <taxon>Pseudomonadati</taxon>
        <taxon>Gemmatimonadota</taxon>
        <taxon>Gemmatimonadia</taxon>
        <taxon>Gemmatimonadales</taxon>
        <taxon>Gemmatimonadaceae</taxon>
        <taxon>environmental samples</taxon>
    </lineage>
</organism>
<gene>
    <name evidence="2" type="ORF">AVDCRST_MAG11-3671</name>
</gene>
<feature type="compositionally biased region" description="Low complexity" evidence="1">
    <location>
        <begin position="32"/>
        <end position="55"/>
    </location>
</feature>
<reference evidence="2" key="1">
    <citation type="submission" date="2020-02" db="EMBL/GenBank/DDBJ databases">
        <authorList>
            <person name="Meier V. D."/>
        </authorList>
    </citation>
    <scope>NUCLEOTIDE SEQUENCE</scope>
    <source>
        <strain evidence="2">AVDCRST_MAG11</strain>
    </source>
</reference>
<dbReference type="AlphaFoldDB" id="A0A6J4M8Y9"/>